<proteinExistence type="predicted"/>
<comment type="caution">
    <text evidence="1">The sequence shown here is derived from an EMBL/GenBank/DDBJ whole genome shotgun (WGS) entry which is preliminary data.</text>
</comment>
<gene>
    <name evidence="1" type="ORF">GCM10023150_16300</name>
</gene>
<reference evidence="2" key="1">
    <citation type="journal article" date="2019" name="Int. J. Syst. Evol. Microbiol.">
        <title>The Global Catalogue of Microorganisms (GCM) 10K type strain sequencing project: providing services to taxonomists for standard genome sequencing and annotation.</title>
        <authorList>
            <consortium name="The Broad Institute Genomics Platform"/>
            <consortium name="The Broad Institute Genome Sequencing Center for Infectious Disease"/>
            <person name="Wu L."/>
            <person name="Ma J."/>
        </authorList>
    </citation>
    <scope>NUCLEOTIDE SEQUENCE [LARGE SCALE GENOMIC DNA]</scope>
    <source>
        <strain evidence="2">JCM 17727</strain>
    </source>
</reference>
<name>A0ABP8I3T9_9GAMM</name>
<accession>A0ABP8I3T9</accession>
<dbReference type="EMBL" id="BAABFU010000002">
    <property type="protein sequence ID" value="GAA4350512.1"/>
    <property type="molecule type" value="Genomic_DNA"/>
</dbReference>
<dbReference type="Proteomes" id="UP001501294">
    <property type="component" value="Unassembled WGS sequence"/>
</dbReference>
<sequence length="82" mass="9339">MTVLAKALAKTLRHAIGANYNTASMRPLILKIRQKDIFALYSHLFPDNLSIGRFISMKAFMYSSLTRYLSLLVQDELKTIGF</sequence>
<evidence type="ECO:0000313" key="2">
    <source>
        <dbReference type="Proteomes" id="UP001501294"/>
    </source>
</evidence>
<evidence type="ECO:0000313" key="1">
    <source>
        <dbReference type="EMBL" id="GAA4350512.1"/>
    </source>
</evidence>
<keyword evidence="2" id="KW-1185">Reference proteome</keyword>
<dbReference type="RefSeq" id="WP_223578501.1">
    <property type="nucleotide sequence ID" value="NZ_BAABFU010000002.1"/>
</dbReference>
<organism evidence="1 2">
    <name type="scientific">Kangiella taiwanensis</name>
    <dbReference type="NCBI Taxonomy" id="1079179"/>
    <lineage>
        <taxon>Bacteria</taxon>
        <taxon>Pseudomonadati</taxon>
        <taxon>Pseudomonadota</taxon>
        <taxon>Gammaproteobacteria</taxon>
        <taxon>Kangiellales</taxon>
        <taxon>Kangiellaceae</taxon>
        <taxon>Kangiella</taxon>
    </lineage>
</organism>
<protein>
    <submittedName>
        <fullName evidence="1">Uncharacterized protein</fullName>
    </submittedName>
</protein>